<proteinExistence type="predicted"/>
<protein>
    <recommendedName>
        <fullName evidence="3">Lipoprotein</fullName>
    </recommendedName>
</protein>
<dbReference type="EMBL" id="JBHRYB010000014">
    <property type="protein sequence ID" value="MFC3681383.1"/>
    <property type="molecule type" value="Genomic_DNA"/>
</dbReference>
<organism evidence="1 2">
    <name type="scientific">Bacterioplanoides pacificum</name>
    <dbReference type="NCBI Taxonomy" id="1171596"/>
    <lineage>
        <taxon>Bacteria</taxon>
        <taxon>Pseudomonadati</taxon>
        <taxon>Pseudomonadota</taxon>
        <taxon>Gammaproteobacteria</taxon>
        <taxon>Oceanospirillales</taxon>
        <taxon>Oceanospirillaceae</taxon>
        <taxon>Bacterioplanoides</taxon>
    </lineage>
</organism>
<gene>
    <name evidence="1" type="ORF">ACFOMG_14860</name>
</gene>
<evidence type="ECO:0008006" key="3">
    <source>
        <dbReference type="Google" id="ProtNLM"/>
    </source>
</evidence>
<sequence>MNKLIISALCLTGLTACSEPNISISIYEKHEPILGIRYEEIWIKALEDEVTINGVVGNRGGCRMQNKSYPHKLAFGEVFILGAYECDVLELEVTTNTGDWAETYDGYK</sequence>
<evidence type="ECO:0000313" key="1">
    <source>
        <dbReference type="EMBL" id="MFC3681383.1"/>
    </source>
</evidence>
<keyword evidence="2" id="KW-1185">Reference proteome</keyword>
<reference evidence="2" key="1">
    <citation type="journal article" date="2019" name="Int. J. Syst. Evol. Microbiol.">
        <title>The Global Catalogue of Microorganisms (GCM) 10K type strain sequencing project: providing services to taxonomists for standard genome sequencing and annotation.</title>
        <authorList>
            <consortium name="The Broad Institute Genomics Platform"/>
            <consortium name="The Broad Institute Genome Sequencing Center for Infectious Disease"/>
            <person name="Wu L."/>
            <person name="Ma J."/>
        </authorList>
    </citation>
    <scope>NUCLEOTIDE SEQUENCE [LARGE SCALE GENOMIC DNA]</scope>
    <source>
        <strain evidence="2">KCTC 42424</strain>
    </source>
</reference>
<evidence type="ECO:0000313" key="2">
    <source>
        <dbReference type="Proteomes" id="UP001595722"/>
    </source>
</evidence>
<accession>A0ABV7VWI1</accession>
<dbReference type="PROSITE" id="PS51257">
    <property type="entry name" value="PROKAR_LIPOPROTEIN"/>
    <property type="match status" value="1"/>
</dbReference>
<name>A0ABV7VWI1_9GAMM</name>
<dbReference type="Proteomes" id="UP001595722">
    <property type="component" value="Unassembled WGS sequence"/>
</dbReference>
<dbReference type="RefSeq" id="WP_376867759.1">
    <property type="nucleotide sequence ID" value="NZ_JBHRYB010000014.1"/>
</dbReference>
<comment type="caution">
    <text evidence="1">The sequence shown here is derived from an EMBL/GenBank/DDBJ whole genome shotgun (WGS) entry which is preliminary data.</text>
</comment>